<dbReference type="AlphaFoldDB" id="A0A9P8NY34"/>
<sequence>MAGGIGGKWDSEIEKRPPYGAHPSGERLSTAIDRHEVIFASIQSTNKCSNRGTSNKVHRDSFFFQSCNHTNVTDATSTPSAKNQSNCLARQNSG</sequence>
<reference evidence="2" key="1">
    <citation type="journal article" date="2021" name="Open Biol.">
        <title>Shared evolutionary footprints suggest mitochondrial oxidative damage underlies multiple complex I losses in fungi.</title>
        <authorList>
            <person name="Schikora-Tamarit M.A."/>
            <person name="Marcet-Houben M."/>
            <person name="Nosek J."/>
            <person name="Gabaldon T."/>
        </authorList>
    </citation>
    <scope>NUCLEOTIDE SEQUENCE</scope>
    <source>
        <strain evidence="2">CBS6075</strain>
    </source>
</reference>
<feature type="region of interest" description="Disordered" evidence="1">
    <location>
        <begin position="1"/>
        <end position="28"/>
    </location>
</feature>
<comment type="caution">
    <text evidence="2">The sequence shown here is derived from an EMBL/GenBank/DDBJ whole genome shotgun (WGS) entry which is preliminary data.</text>
</comment>
<gene>
    <name evidence="2" type="ORF">OGAPHI_005615</name>
</gene>
<evidence type="ECO:0000256" key="1">
    <source>
        <dbReference type="SAM" id="MobiDB-lite"/>
    </source>
</evidence>
<keyword evidence="3" id="KW-1185">Reference proteome</keyword>
<organism evidence="2 3">
    <name type="scientific">Ogataea philodendri</name>
    <dbReference type="NCBI Taxonomy" id="1378263"/>
    <lineage>
        <taxon>Eukaryota</taxon>
        <taxon>Fungi</taxon>
        <taxon>Dikarya</taxon>
        <taxon>Ascomycota</taxon>
        <taxon>Saccharomycotina</taxon>
        <taxon>Pichiomycetes</taxon>
        <taxon>Pichiales</taxon>
        <taxon>Pichiaceae</taxon>
        <taxon>Ogataea</taxon>
    </lineage>
</organism>
<proteinExistence type="predicted"/>
<dbReference type="RefSeq" id="XP_046059452.1">
    <property type="nucleotide sequence ID" value="XM_046206815.1"/>
</dbReference>
<protein>
    <submittedName>
        <fullName evidence="2">Uncharacterized protein</fullName>
    </submittedName>
</protein>
<dbReference type="Proteomes" id="UP000769157">
    <property type="component" value="Unassembled WGS sequence"/>
</dbReference>
<evidence type="ECO:0000313" key="2">
    <source>
        <dbReference type="EMBL" id="KAH3662363.1"/>
    </source>
</evidence>
<accession>A0A9P8NY34</accession>
<dbReference type="EMBL" id="JAEUBE010000378">
    <property type="protein sequence ID" value="KAH3662363.1"/>
    <property type="molecule type" value="Genomic_DNA"/>
</dbReference>
<feature type="region of interest" description="Disordered" evidence="1">
    <location>
        <begin position="73"/>
        <end position="94"/>
    </location>
</feature>
<name>A0A9P8NY34_9ASCO</name>
<evidence type="ECO:0000313" key="3">
    <source>
        <dbReference type="Proteomes" id="UP000769157"/>
    </source>
</evidence>
<reference evidence="2" key="2">
    <citation type="submission" date="2021-01" db="EMBL/GenBank/DDBJ databases">
        <authorList>
            <person name="Schikora-Tamarit M.A."/>
        </authorList>
    </citation>
    <scope>NUCLEOTIDE SEQUENCE</scope>
    <source>
        <strain evidence="2">CBS6075</strain>
    </source>
</reference>
<dbReference type="GeneID" id="70237579"/>